<evidence type="ECO:0000313" key="1">
    <source>
        <dbReference type="EMBL" id="KAL1581760.1"/>
    </source>
</evidence>
<dbReference type="GeneID" id="96011088"/>
<dbReference type="Proteomes" id="UP000803884">
    <property type="component" value="Unassembled WGS sequence"/>
</dbReference>
<name>A0AB34K9Z1_9PEZI</name>
<proteinExistence type="predicted"/>
<dbReference type="EMBL" id="JAAQHG020000181">
    <property type="protein sequence ID" value="KAL1581760.1"/>
    <property type="molecule type" value="Genomic_DNA"/>
</dbReference>
<organism evidence="1 2">
    <name type="scientific">Cladosporium halotolerans</name>
    <dbReference type="NCBI Taxonomy" id="1052096"/>
    <lineage>
        <taxon>Eukaryota</taxon>
        <taxon>Fungi</taxon>
        <taxon>Dikarya</taxon>
        <taxon>Ascomycota</taxon>
        <taxon>Pezizomycotina</taxon>
        <taxon>Dothideomycetes</taxon>
        <taxon>Dothideomycetidae</taxon>
        <taxon>Cladosporiales</taxon>
        <taxon>Cladosporiaceae</taxon>
        <taxon>Cladosporium</taxon>
    </lineage>
</organism>
<reference evidence="1 2" key="1">
    <citation type="journal article" date="2020" name="Microbiol. Resour. Announc.">
        <title>Draft Genome Sequence of a Cladosporium Species Isolated from the Mesophotic Ascidian Didemnum maculosum.</title>
        <authorList>
            <person name="Gioti A."/>
            <person name="Siaperas R."/>
            <person name="Nikolaivits E."/>
            <person name="Le Goff G."/>
            <person name="Ouazzani J."/>
            <person name="Kotoulas G."/>
            <person name="Topakas E."/>
        </authorList>
    </citation>
    <scope>NUCLEOTIDE SEQUENCE [LARGE SCALE GENOMIC DNA]</scope>
    <source>
        <strain evidence="1 2">TM138-S3</strain>
    </source>
</reference>
<keyword evidence="2" id="KW-1185">Reference proteome</keyword>
<accession>A0AB34K9Z1</accession>
<dbReference type="AlphaFoldDB" id="A0AB34K9Z1"/>
<sequence length="133" mass="15469">MCFWHWGIAALLKRKNLNGALEGTKPILPNFAGMTPNISLIQIPSFQLSKLREQQFHHDYLVKSSGRDLGRWWRIFTKIRSTKNLYLASRMWSQLLTFLTLSLPVSSFIHYRLVTSGTDRARCPFRLANLPYT</sequence>
<dbReference type="RefSeq" id="XP_069224869.1">
    <property type="nucleotide sequence ID" value="XM_069378250.1"/>
</dbReference>
<evidence type="ECO:0000313" key="2">
    <source>
        <dbReference type="Proteomes" id="UP000803884"/>
    </source>
</evidence>
<comment type="caution">
    <text evidence="1">The sequence shown here is derived from an EMBL/GenBank/DDBJ whole genome shotgun (WGS) entry which is preliminary data.</text>
</comment>
<protein>
    <submittedName>
        <fullName evidence="1">Uncharacterized protein</fullName>
    </submittedName>
</protein>
<gene>
    <name evidence="1" type="ORF">WHR41_09648</name>
</gene>